<keyword evidence="3" id="KW-0677">Repeat</keyword>
<dbReference type="VEuPathDB" id="GiardiaDB:QR46_1456"/>
<comment type="caution">
    <text evidence="8">The sequence shown here is derived from an EMBL/GenBank/DDBJ whole genome shotgun (WGS) entry which is preliminary data.</text>
</comment>
<feature type="compositionally biased region" description="Polar residues" evidence="7">
    <location>
        <begin position="848"/>
        <end position="866"/>
    </location>
</feature>
<dbReference type="InterPro" id="IPR001611">
    <property type="entry name" value="Leu-rich_rpt"/>
</dbReference>
<comment type="similarity">
    <text evidence="5">Belongs to the SDS22 family.</text>
</comment>
<dbReference type="VEuPathDB" id="GiardiaDB:GL50581_3817"/>
<dbReference type="SMART" id="SM00369">
    <property type="entry name" value="LRR_TYP"/>
    <property type="match status" value="3"/>
</dbReference>
<feature type="coiled-coil region" evidence="6">
    <location>
        <begin position="723"/>
        <end position="778"/>
    </location>
</feature>
<evidence type="ECO:0000256" key="5">
    <source>
        <dbReference type="ARBA" id="ARBA00023460"/>
    </source>
</evidence>
<dbReference type="GO" id="GO:0005634">
    <property type="term" value="C:nucleus"/>
    <property type="evidence" value="ECO:0007669"/>
    <property type="project" value="UniProtKB-SubCell"/>
</dbReference>
<evidence type="ECO:0000256" key="3">
    <source>
        <dbReference type="ARBA" id="ARBA00022737"/>
    </source>
</evidence>
<dbReference type="VEuPathDB" id="GiardiaDB:DHA2_151848"/>
<feature type="coiled-coil region" evidence="6">
    <location>
        <begin position="459"/>
        <end position="486"/>
    </location>
</feature>
<evidence type="ECO:0000256" key="2">
    <source>
        <dbReference type="ARBA" id="ARBA00022614"/>
    </source>
</evidence>
<dbReference type="Gene3D" id="3.80.10.10">
    <property type="entry name" value="Ribonuclease Inhibitor"/>
    <property type="match status" value="2"/>
</dbReference>
<dbReference type="InterPro" id="IPR003591">
    <property type="entry name" value="Leu-rich_rpt_typical-subtyp"/>
</dbReference>
<dbReference type="PROSITE" id="PS51450">
    <property type="entry name" value="LRR"/>
    <property type="match status" value="1"/>
</dbReference>
<accession>V6TKD4</accession>
<evidence type="ECO:0000256" key="1">
    <source>
        <dbReference type="ARBA" id="ARBA00004123"/>
    </source>
</evidence>
<dbReference type="VEuPathDB" id="GiardiaDB:GL50803_00137750"/>
<reference evidence="8 9" key="2">
    <citation type="journal article" date="2013" name="Genome Biol. Evol.">
        <title>Genome sequencing of Giardia lamblia genotypes A2 and B isolates (DH and GS) and comparative analysis with the genomes of genotypes A1 and E (WB and Pig).</title>
        <authorList>
            <person name="Adam R.D."/>
            <person name="Dahlstrom E.W."/>
            <person name="Martens C.A."/>
            <person name="Bruno D.P."/>
            <person name="Barbian K.D."/>
            <person name="Ricklefs S.M."/>
            <person name="Hernandez M.M."/>
            <person name="Narla N.P."/>
            <person name="Patel R.B."/>
            <person name="Porcella S.F."/>
            <person name="Nash T.E."/>
        </authorList>
    </citation>
    <scope>NUCLEOTIDE SEQUENCE [LARGE SCALE GENOMIC DNA]</scope>
    <source>
        <strain evidence="8 9">DH</strain>
    </source>
</reference>
<feature type="region of interest" description="Disordered" evidence="7">
    <location>
        <begin position="882"/>
        <end position="910"/>
    </location>
</feature>
<reference evidence="9" key="1">
    <citation type="submission" date="2012-02" db="EMBL/GenBank/DDBJ databases">
        <title>Genome sequencing of Giardia lamblia Genotypes A2 and B isolates (DH and GS) and comparative analysis with the genomes of Genotypes A1 and E (WB and Pig).</title>
        <authorList>
            <person name="Adam R."/>
            <person name="Dahlstrom E."/>
            <person name="Martens C."/>
            <person name="Bruno D."/>
            <person name="Barbian K."/>
            <person name="Porcella S.F."/>
            <person name="Nash T."/>
        </authorList>
    </citation>
    <scope>NUCLEOTIDE SEQUENCE</scope>
    <source>
        <strain evidence="9">DH</strain>
    </source>
</reference>
<protein>
    <recommendedName>
        <fullName evidence="10">Leucine-rich repeat protein</fullName>
    </recommendedName>
</protein>
<dbReference type="InterPro" id="IPR050576">
    <property type="entry name" value="Cilia_flagella_integrity"/>
</dbReference>
<keyword evidence="6" id="KW-0175">Coiled coil</keyword>
<organism evidence="8 9">
    <name type="scientific">Giardia intestinalis</name>
    <name type="common">Giardia lamblia</name>
    <dbReference type="NCBI Taxonomy" id="5741"/>
    <lineage>
        <taxon>Eukaryota</taxon>
        <taxon>Metamonada</taxon>
        <taxon>Diplomonadida</taxon>
        <taxon>Hexamitidae</taxon>
        <taxon>Giardiinae</taxon>
        <taxon>Giardia</taxon>
    </lineage>
</organism>
<proteinExistence type="inferred from homology"/>
<name>V6TKD4_GIAIN</name>
<dbReference type="PANTHER" id="PTHR45973">
    <property type="entry name" value="PROTEIN PHOSPHATASE 1 REGULATORY SUBUNIT SDS22-RELATED"/>
    <property type="match status" value="1"/>
</dbReference>
<dbReference type="SMART" id="SM00365">
    <property type="entry name" value="LRR_SD22"/>
    <property type="match status" value="4"/>
</dbReference>
<dbReference type="Proteomes" id="UP000018320">
    <property type="component" value="Unassembled WGS sequence"/>
</dbReference>
<evidence type="ECO:0000256" key="6">
    <source>
        <dbReference type="SAM" id="Coils"/>
    </source>
</evidence>
<evidence type="ECO:0000313" key="8">
    <source>
        <dbReference type="EMBL" id="ESU37420.1"/>
    </source>
</evidence>
<keyword evidence="2" id="KW-0433">Leucine-rich repeat</keyword>
<evidence type="ECO:0000313" key="9">
    <source>
        <dbReference type="Proteomes" id="UP000018320"/>
    </source>
</evidence>
<keyword evidence="4" id="KW-0539">Nucleus</keyword>
<dbReference type="PANTHER" id="PTHR45973:SF23">
    <property type="entry name" value="PROTEIN PHOSPHATASE 1 REGULATORY SUBUNIT 7"/>
    <property type="match status" value="1"/>
</dbReference>
<gene>
    <name evidence="8" type="ORF">DHA2_151848</name>
</gene>
<dbReference type="SUPFAM" id="SSF52058">
    <property type="entry name" value="L domain-like"/>
    <property type="match status" value="1"/>
</dbReference>
<comment type="subcellular location">
    <subcellularLocation>
        <location evidence="1">Nucleus</location>
    </subcellularLocation>
</comment>
<feature type="region of interest" description="Disordered" evidence="7">
    <location>
        <begin position="230"/>
        <end position="256"/>
    </location>
</feature>
<dbReference type="AlphaFoldDB" id="V6TKD4"/>
<feature type="region of interest" description="Disordered" evidence="7">
    <location>
        <begin position="835"/>
        <end position="867"/>
    </location>
</feature>
<feature type="coiled-coil region" evidence="6">
    <location>
        <begin position="598"/>
        <end position="660"/>
    </location>
</feature>
<evidence type="ECO:0000256" key="7">
    <source>
        <dbReference type="SAM" id="MobiDB-lite"/>
    </source>
</evidence>
<evidence type="ECO:0008006" key="10">
    <source>
        <dbReference type="Google" id="ProtNLM"/>
    </source>
</evidence>
<dbReference type="EMBL" id="AHGT01000027">
    <property type="protein sequence ID" value="ESU37420.1"/>
    <property type="molecule type" value="Genomic_DNA"/>
</dbReference>
<dbReference type="InterPro" id="IPR032675">
    <property type="entry name" value="LRR_dom_sf"/>
</dbReference>
<sequence length="981" mass="109280">MSLVKMSITRLTRPLIESVAKTVKPYGDVVELDFQRNNIDLLENLQPLSLTELAILNLSYNRLQTLQNLVPIATLKELKVSANSLVSINTALPFPRLQLLDLSENKIYQITAELPESLLELDLRSNLICTFESVAPIFKLHNLTVLDLRQNPIVDKYISNEAFYTYVTKFLPKLDTLNGEPIAAFRQAAISQMQLSKAESRVDRSNAIYDLTESRVAGVVSAISQASQVDSRSEVQGSGQARSHQPTSVRASSVQQQDPGINIKIYSNYYDKGGPQSNKGQITDSQRMVNEHVILFRSPSNRRLSYSQVNPSNPPEKIARAISQERLVTTESLATNTIVLQQEAGQQGVHHKYRASTDDYNMVASSRASEAQQNRQSIAPIAVQRSRSFRAAGESTIREVQATEPLLLPHSHPTVHTEAQSLPSQNKSTIMYDQVPGTYQSTDTDMRSTHVEKSDTALVTQLRRKCMEQELEIHRLNLELNAASEILGDKGVIPGLLSRDTTVTMASKLRNEGRLFIPTISGPNEYAKLLSQSDFSEIALLKAQVQSLEESICALENDSIVTYPHPEAERPGQSSLPIALYSYRRKLFHTILAGTRQAKKAKSKIAELQKTTLALTKQVKEKEELEQEADAKTRLQKVQLKDAELRKEAKQKTIEMLSTELSQYHSMFEVLSELHAGGDNGLVSFLQQNSVLTVVEMVERALELSREKIHNVDQSVQAITTIISRQKLRIEALTDKLDDYEHKYSALLSEHEDLMSRYDALKDTYKSLQLEKIKLEADSLDNSGRRRPPCANFAVQVRPRSDFAAEVSKHPATLEDVHTLSDRASVTDMQVAHELPPSPSVYIGPGRSVQQPESSPKTISSTSRAPTISAAMVASQIIKSMMQNSHQSAGDSIKSPARHSAPTHQEPLPDSIVSTVELSTSGKLQPPQSDEDLFDMKMAERKQLAAEMKELQSMTIPRSSSSNRKRAEKIMGMLSKLDSLM</sequence>
<evidence type="ECO:0000256" key="4">
    <source>
        <dbReference type="ARBA" id="ARBA00023242"/>
    </source>
</evidence>